<dbReference type="InterPro" id="IPR029063">
    <property type="entry name" value="SAM-dependent_MTases_sf"/>
</dbReference>
<dbReference type="RefSeq" id="WP_221177987.1">
    <property type="nucleotide sequence ID" value="NZ_AYKF01000121.1"/>
</dbReference>
<dbReference type="GO" id="GO:0032259">
    <property type="term" value="P:methylation"/>
    <property type="evidence" value="ECO:0007669"/>
    <property type="project" value="UniProtKB-KW"/>
</dbReference>
<feature type="binding site" evidence="6">
    <location>
        <position position="191"/>
    </location>
    <ligand>
        <name>S-adenosyl-L-methionine</name>
        <dbReference type="ChEBI" id="CHEBI:59789"/>
    </ligand>
</feature>
<comment type="caution">
    <text evidence="7">The sequence shown here is derived from an EMBL/GenBank/DDBJ whole genome shotgun (WGS) entry which is preliminary data.</text>
</comment>
<gene>
    <name evidence="6" type="primary">prmA</name>
    <name evidence="7" type="ORF">SAHL_14965</name>
</gene>
<evidence type="ECO:0000256" key="5">
    <source>
        <dbReference type="ARBA" id="ARBA00022691"/>
    </source>
</evidence>
<dbReference type="Proteomes" id="UP000285123">
    <property type="component" value="Unassembled WGS sequence"/>
</dbReference>
<evidence type="ECO:0000313" key="8">
    <source>
        <dbReference type="Proteomes" id="UP000285123"/>
    </source>
</evidence>
<dbReference type="InterPro" id="IPR050078">
    <property type="entry name" value="Ribosomal_L11_MeTrfase_PrmA"/>
</dbReference>
<protein>
    <recommendedName>
        <fullName evidence="6">Ribosomal protein L11 methyltransferase</fullName>
        <shortName evidence="6">L11 Mtase</shortName>
        <ecNumber evidence="6">2.1.1.-</ecNumber>
    </recommendedName>
</protein>
<dbReference type="EMBL" id="AYKF01000121">
    <property type="protein sequence ID" value="ROO25082.1"/>
    <property type="molecule type" value="Genomic_DNA"/>
</dbReference>
<comment type="subcellular location">
    <subcellularLocation>
        <location evidence="6">Cytoplasm</location>
    </subcellularLocation>
</comment>
<evidence type="ECO:0000256" key="2">
    <source>
        <dbReference type="ARBA" id="ARBA00022490"/>
    </source>
</evidence>
<dbReference type="PANTHER" id="PTHR43648">
    <property type="entry name" value="ELECTRON TRANSFER FLAVOPROTEIN BETA SUBUNIT LYSINE METHYLTRANSFERASE"/>
    <property type="match status" value="1"/>
</dbReference>
<feature type="binding site" evidence="6">
    <location>
        <position position="169"/>
    </location>
    <ligand>
        <name>S-adenosyl-L-methionine</name>
        <dbReference type="ChEBI" id="CHEBI:59789"/>
    </ligand>
</feature>
<evidence type="ECO:0000256" key="6">
    <source>
        <dbReference type="HAMAP-Rule" id="MF_00735"/>
    </source>
</evidence>
<sequence>MTTAEAPAWLQITVTTPRAALAEAVFEEHGADAVTVLDAGDDLVAEEAPHAQPDFDAARVVGLFTHGTPAEPILAVLRDVLGDDVSAATETLANQDWAGAWLSQHPPLRFGERLWIAPHSAPVDADEDAVVVRLDPGLAFGTGTHATTALCLEWLARTDLAGRRVLDYGCGSGILAIAAARLGAASVTAVDIDDQAVRATRDNAARNGVADAVATPPMDAIEHGPFDIVLANILAQPLIDLAPTLHALTAPGGDLLLSGLLTRQREAVSAAYIATGFTLAGDAHRDDWVRLDARRPAG</sequence>
<evidence type="ECO:0000256" key="3">
    <source>
        <dbReference type="ARBA" id="ARBA00022603"/>
    </source>
</evidence>
<dbReference type="InterPro" id="IPR004498">
    <property type="entry name" value="Ribosomal_PrmA_MeTrfase"/>
</dbReference>
<dbReference type="GO" id="GO:0016279">
    <property type="term" value="F:protein-lysine N-methyltransferase activity"/>
    <property type="evidence" value="ECO:0007669"/>
    <property type="project" value="TreeGrafter"/>
</dbReference>
<evidence type="ECO:0000313" key="7">
    <source>
        <dbReference type="EMBL" id="ROO25082.1"/>
    </source>
</evidence>
<comment type="function">
    <text evidence="6">Methylates ribosomal protein L11.</text>
</comment>
<dbReference type="CDD" id="cd02440">
    <property type="entry name" value="AdoMet_MTases"/>
    <property type="match status" value="1"/>
</dbReference>
<dbReference type="Gene3D" id="3.40.50.150">
    <property type="entry name" value="Vaccinia Virus protein VP39"/>
    <property type="match status" value="1"/>
</dbReference>
<accession>A0A423PHI0</accession>
<keyword evidence="2 6" id="KW-0963">Cytoplasm</keyword>
<feature type="binding site" evidence="6">
    <location>
        <position position="232"/>
    </location>
    <ligand>
        <name>S-adenosyl-L-methionine</name>
        <dbReference type="ChEBI" id="CHEBI:59789"/>
    </ligand>
</feature>
<organism evidence="7 8">
    <name type="scientific">Salinisphaera orenii YIM 95161</name>
    <dbReference type="NCBI Taxonomy" id="1051139"/>
    <lineage>
        <taxon>Bacteria</taxon>
        <taxon>Pseudomonadati</taxon>
        <taxon>Pseudomonadota</taxon>
        <taxon>Gammaproteobacteria</taxon>
        <taxon>Salinisphaerales</taxon>
        <taxon>Salinisphaeraceae</taxon>
        <taxon>Salinisphaera</taxon>
    </lineage>
</organism>
<dbReference type="PANTHER" id="PTHR43648:SF1">
    <property type="entry name" value="ELECTRON TRANSFER FLAVOPROTEIN BETA SUBUNIT LYSINE METHYLTRANSFERASE"/>
    <property type="match status" value="1"/>
</dbReference>
<evidence type="ECO:0000256" key="4">
    <source>
        <dbReference type="ARBA" id="ARBA00022679"/>
    </source>
</evidence>
<dbReference type="EC" id="2.1.1.-" evidence="6"/>
<dbReference type="NCBIfam" id="TIGR00406">
    <property type="entry name" value="prmA"/>
    <property type="match status" value="1"/>
</dbReference>
<name>A0A423PHI0_9GAMM</name>
<dbReference type="HAMAP" id="MF_00735">
    <property type="entry name" value="Methyltr_PrmA"/>
    <property type="match status" value="1"/>
</dbReference>
<reference evidence="7 8" key="1">
    <citation type="submission" date="2013-10" db="EMBL/GenBank/DDBJ databases">
        <title>Salinisphaera halophila YIM 95161 Genome Sequencing.</title>
        <authorList>
            <person name="Lai Q."/>
            <person name="Li C."/>
            <person name="Shao Z."/>
        </authorList>
    </citation>
    <scope>NUCLEOTIDE SEQUENCE [LARGE SCALE GENOMIC DNA]</scope>
    <source>
        <strain evidence="7 8">YIM 95161</strain>
    </source>
</reference>
<keyword evidence="5 6" id="KW-0949">S-adenosyl-L-methionine</keyword>
<comment type="catalytic activity">
    <reaction evidence="6">
        <text>L-lysyl-[protein] + 3 S-adenosyl-L-methionine = N(6),N(6),N(6)-trimethyl-L-lysyl-[protein] + 3 S-adenosyl-L-homocysteine + 3 H(+)</text>
        <dbReference type="Rhea" id="RHEA:54192"/>
        <dbReference type="Rhea" id="RHEA-COMP:9752"/>
        <dbReference type="Rhea" id="RHEA-COMP:13826"/>
        <dbReference type="ChEBI" id="CHEBI:15378"/>
        <dbReference type="ChEBI" id="CHEBI:29969"/>
        <dbReference type="ChEBI" id="CHEBI:57856"/>
        <dbReference type="ChEBI" id="CHEBI:59789"/>
        <dbReference type="ChEBI" id="CHEBI:61961"/>
    </reaction>
</comment>
<proteinExistence type="inferred from homology"/>
<dbReference type="AlphaFoldDB" id="A0A423PHI0"/>
<feature type="binding site" evidence="6">
    <location>
        <position position="148"/>
    </location>
    <ligand>
        <name>S-adenosyl-L-methionine</name>
        <dbReference type="ChEBI" id="CHEBI:59789"/>
    </ligand>
</feature>
<keyword evidence="4 6" id="KW-0808">Transferase</keyword>
<dbReference type="GO" id="GO:0005829">
    <property type="term" value="C:cytosol"/>
    <property type="evidence" value="ECO:0007669"/>
    <property type="project" value="TreeGrafter"/>
</dbReference>
<comment type="similarity">
    <text evidence="1 6">Belongs to the methyltransferase superfamily. PrmA family.</text>
</comment>
<evidence type="ECO:0000256" key="1">
    <source>
        <dbReference type="ARBA" id="ARBA00009741"/>
    </source>
</evidence>
<dbReference type="PIRSF" id="PIRSF000401">
    <property type="entry name" value="RPL11_MTase"/>
    <property type="match status" value="1"/>
</dbReference>
<dbReference type="Pfam" id="PF06325">
    <property type="entry name" value="PrmA"/>
    <property type="match status" value="1"/>
</dbReference>
<keyword evidence="3 6" id="KW-0489">Methyltransferase</keyword>
<dbReference type="SUPFAM" id="SSF53335">
    <property type="entry name" value="S-adenosyl-L-methionine-dependent methyltransferases"/>
    <property type="match status" value="1"/>
</dbReference>